<feature type="region of interest" description="Disordered" evidence="1">
    <location>
        <begin position="235"/>
        <end position="282"/>
    </location>
</feature>
<proteinExistence type="predicted"/>
<name>A0A6A5QFK6_AMPQU</name>
<accession>A0A6A5QFK6</accession>
<dbReference type="InterPro" id="IPR013087">
    <property type="entry name" value="Znf_C2H2_type"/>
</dbReference>
<gene>
    <name evidence="3" type="ORF">BDU57DRAFT_295420</name>
</gene>
<keyword evidence="4" id="KW-1185">Reference proteome</keyword>
<protein>
    <recommendedName>
        <fullName evidence="2">C2H2-type domain-containing protein</fullName>
    </recommendedName>
</protein>
<dbReference type="PROSITE" id="PS00028">
    <property type="entry name" value="ZINC_FINGER_C2H2_1"/>
    <property type="match status" value="1"/>
</dbReference>
<dbReference type="PANTHER" id="PTHR21354">
    <property type="entry name" value="ZINC FINGER PROTEIN 511"/>
    <property type="match status" value="1"/>
</dbReference>
<dbReference type="AlphaFoldDB" id="A0A6A5QFK6"/>
<dbReference type="SMART" id="SM00355">
    <property type="entry name" value="ZnF_C2H2"/>
    <property type="match status" value="2"/>
</dbReference>
<evidence type="ECO:0000313" key="4">
    <source>
        <dbReference type="Proteomes" id="UP000800096"/>
    </source>
</evidence>
<dbReference type="Proteomes" id="UP000800096">
    <property type="component" value="Unassembled WGS sequence"/>
</dbReference>
<feature type="domain" description="C2H2-type" evidence="2">
    <location>
        <begin position="92"/>
        <end position="113"/>
    </location>
</feature>
<organism evidence="3 4">
    <name type="scientific">Ampelomyces quisqualis</name>
    <name type="common">Powdery mildew agent</name>
    <dbReference type="NCBI Taxonomy" id="50730"/>
    <lineage>
        <taxon>Eukaryota</taxon>
        <taxon>Fungi</taxon>
        <taxon>Dikarya</taxon>
        <taxon>Ascomycota</taxon>
        <taxon>Pezizomycotina</taxon>
        <taxon>Dothideomycetes</taxon>
        <taxon>Pleosporomycetidae</taxon>
        <taxon>Pleosporales</taxon>
        <taxon>Pleosporineae</taxon>
        <taxon>Phaeosphaeriaceae</taxon>
        <taxon>Ampelomyces</taxon>
    </lineage>
</organism>
<feature type="region of interest" description="Disordered" evidence="1">
    <location>
        <begin position="173"/>
        <end position="201"/>
    </location>
</feature>
<dbReference type="OrthoDB" id="18440at2759"/>
<dbReference type="EMBL" id="ML979137">
    <property type="protein sequence ID" value="KAF1914471.1"/>
    <property type="molecule type" value="Genomic_DNA"/>
</dbReference>
<dbReference type="PANTHER" id="PTHR21354:SF0">
    <property type="entry name" value="ZINC FINGER PROTEIN 511"/>
    <property type="match status" value="1"/>
</dbReference>
<sequence>MYRCQPRSLTREQSPTHSTVLVKRDDNLASEKSTQNSRELTVDIKIVHLDADSAVSDHPAVMRCSLPPHEPLAFDSFDAYDVHYQKTHTNRCSECQRNFPDEHFLHLHIAENHDPITAAKREKGEKMYACLVPDCHRPCSTPQKRRLHCIDKHQFPRNYDFFIVNDGIDRRSSMLRPPHRRRSSAFSSMGDASTRRRGESFASTVGVGMDLVQDEYEHHDGQTVNLGAVNGESRRIPVKLRGRGGFGHPRGRGRGDVSTAQETSKAPHASSSSSQDPVQELASSMSALHFVPHSVQMAQGRGRATGRRGG</sequence>
<evidence type="ECO:0000259" key="2">
    <source>
        <dbReference type="PROSITE" id="PS00028"/>
    </source>
</evidence>
<evidence type="ECO:0000256" key="1">
    <source>
        <dbReference type="SAM" id="MobiDB-lite"/>
    </source>
</evidence>
<reference evidence="3" key="1">
    <citation type="journal article" date="2020" name="Stud. Mycol.">
        <title>101 Dothideomycetes genomes: a test case for predicting lifestyles and emergence of pathogens.</title>
        <authorList>
            <person name="Haridas S."/>
            <person name="Albert R."/>
            <person name="Binder M."/>
            <person name="Bloem J."/>
            <person name="Labutti K."/>
            <person name="Salamov A."/>
            <person name="Andreopoulos B."/>
            <person name="Baker S."/>
            <person name="Barry K."/>
            <person name="Bills G."/>
            <person name="Bluhm B."/>
            <person name="Cannon C."/>
            <person name="Castanera R."/>
            <person name="Culley D."/>
            <person name="Daum C."/>
            <person name="Ezra D."/>
            <person name="Gonzalez J."/>
            <person name="Henrissat B."/>
            <person name="Kuo A."/>
            <person name="Liang C."/>
            <person name="Lipzen A."/>
            <person name="Lutzoni F."/>
            <person name="Magnuson J."/>
            <person name="Mondo S."/>
            <person name="Nolan M."/>
            <person name="Ohm R."/>
            <person name="Pangilinan J."/>
            <person name="Park H.-J."/>
            <person name="Ramirez L."/>
            <person name="Alfaro M."/>
            <person name="Sun H."/>
            <person name="Tritt A."/>
            <person name="Yoshinaga Y."/>
            <person name="Zwiers L.-H."/>
            <person name="Turgeon B."/>
            <person name="Goodwin S."/>
            <person name="Spatafora J."/>
            <person name="Crous P."/>
            <person name="Grigoriev I."/>
        </authorList>
    </citation>
    <scope>NUCLEOTIDE SEQUENCE</scope>
    <source>
        <strain evidence="3">HMLAC05119</strain>
    </source>
</reference>
<evidence type="ECO:0000313" key="3">
    <source>
        <dbReference type="EMBL" id="KAF1914471.1"/>
    </source>
</evidence>
<dbReference type="InterPro" id="IPR039258">
    <property type="entry name" value="ZNF511"/>
</dbReference>